<dbReference type="EMBL" id="BJON01000023">
    <property type="protein sequence ID" value="GED71867.1"/>
    <property type="molecule type" value="Genomic_DNA"/>
</dbReference>
<dbReference type="AlphaFoldDB" id="A0A0K9YP79"/>
<dbReference type="OrthoDB" id="2474073at2"/>
<proteinExistence type="predicted"/>
<reference evidence="1 4" key="3">
    <citation type="submission" date="2019-06" db="EMBL/GenBank/DDBJ databases">
        <title>Whole genome shotgun sequence of Brevibacillus reuszeri NBRC 15719.</title>
        <authorList>
            <person name="Hosoyama A."/>
            <person name="Uohara A."/>
            <person name="Ohji S."/>
            <person name="Ichikawa N."/>
        </authorList>
    </citation>
    <scope>NUCLEOTIDE SEQUENCE [LARGE SCALE GENOMIC DNA]</scope>
    <source>
        <strain evidence="1 4">NBRC 15719</strain>
    </source>
</reference>
<evidence type="ECO:0000313" key="4">
    <source>
        <dbReference type="Proteomes" id="UP000319578"/>
    </source>
</evidence>
<reference evidence="3" key="1">
    <citation type="submission" date="2015-07" db="EMBL/GenBank/DDBJ databases">
        <title>Genome sequencing project for genomic taxonomy and phylogenomics of Bacillus-like bacteria.</title>
        <authorList>
            <person name="Liu B."/>
            <person name="Wang J."/>
            <person name="Zhu Y."/>
            <person name="Liu G."/>
            <person name="Chen Q."/>
            <person name="Chen Z."/>
            <person name="Lan J."/>
            <person name="Che J."/>
            <person name="Ge C."/>
            <person name="Shi H."/>
            <person name="Pan Z."/>
            <person name="Liu X."/>
        </authorList>
    </citation>
    <scope>NUCLEOTIDE SEQUENCE [LARGE SCALE GENOMIC DNA]</scope>
    <source>
        <strain evidence="3">DSM 9887</strain>
    </source>
</reference>
<sequence>MKRKEVKRLLKENPEFEAWLSEDSTRVTAVRKNPGMAEEMFKQWNDRKKSVIDFDNISQKTKRASEMLTGVQSIMDMMAEYTKKL</sequence>
<name>A0A0K9YP79_9BACL</name>
<protein>
    <submittedName>
        <fullName evidence="2">Uncharacterized protein</fullName>
    </submittedName>
</protein>
<dbReference type="Proteomes" id="UP000036834">
    <property type="component" value="Unassembled WGS sequence"/>
</dbReference>
<dbReference type="STRING" id="54915.ADS79_16090"/>
<accession>A0A0K9YP79</accession>
<reference evidence="2" key="2">
    <citation type="submission" date="2015-07" db="EMBL/GenBank/DDBJ databases">
        <title>MeaNS - Measles Nucleotide Surveillance Program.</title>
        <authorList>
            <person name="Tran T."/>
            <person name="Druce J."/>
        </authorList>
    </citation>
    <scope>NUCLEOTIDE SEQUENCE</scope>
    <source>
        <strain evidence="2">DSM 9887</strain>
    </source>
</reference>
<evidence type="ECO:0000313" key="3">
    <source>
        <dbReference type="Proteomes" id="UP000036834"/>
    </source>
</evidence>
<dbReference type="RefSeq" id="WP_049739436.1">
    <property type="nucleotide sequence ID" value="NZ_BJON01000023.1"/>
</dbReference>
<dbReference type="PATRIC" id="fig|54915.3.peg.2251"/>
<evidence type="ECO:0000313" key="1">
    <source>
        <dbReference type="EMBL" id="GED71867.1"/>
    </source>
</evidence>
<comment type="caution">
    <text evidence="2">The sequence shown here is derived from an EMBL/GenBank/DDBJ whole genome shotgun (WGS) entry which is preliminary data.</text>
</comment>
<dbReference type="EMBL" id="LGIQ01000009">
    <property type="protein sequence ID" value="KNB70452.1"/>
    <property type="molecule type" value="Genomic_DNA"/>
</dbReference>
<keyword evidence="4" id="KW-1185">Reference proteome</keyword>
<organism evidence="2 3">
    <name type="scientific">Brevibacillus reuszeri</name>
    <dbReference type="NCBI Taxonomy" id="54915"/>
    <lineage>
        <taxon>Bacteria</taxon>
        <taxon>Bacillati</taxon>
        <taxon>Bacillota</taxon>
        <taxon>Bacilli</taxon>
        <taxon>Bacillales</taxon>
        <taxon>Paenibacillaceae</taxon>
        <taxon>Brevibacillus</taxon>
    </lineage>
</organism>
<evidence type="ECO:0000313" key="2">
    <source>
        <dbReference type="EMBL" id="KNB70452.1"/>
    </source>
</evidence>
<gene>
    <name evidence="2" type="ORF">ADS79_16090</name>
    <name evidence="1" type="ORF">BRE01_55690</name>
</gene>
<dbReference type="Proteomes" id="UP000319578">
    <property type="component" value="Unassembled WGS sequence"/>
</dbReference>